<dbReference type="RefSeq" id="WP_084443716.1">
    <property type="nucleotide sequence ID" value="NZ_FWWW01000039.1"/>
</dbReference>
<reference evidence="1 2" key="1">
    <citation type="submission" date="2017-04" db="EMBL/GenBank/DDBJ databases">
        <authorList>
            <person name="Afonso C.L."/>
            <person name="Miller P.J."/>
            <person name="Scott M.A."/>
            <person name="Spackman E."/>
            <person name="Goraichik I."/>
            <person name="Dimitrov K.M."/>
            <person name="Suarez D.L."/>
            <person name="Swayne D.E."/>
        </authorList>
    </citation>
    <scope>NUCLEOTIDE SEQUENCE [LARGE SCALE GENOMIC DNA]</scope>
    <source>
        <strain evidence="1 2">DSM 11622</strain>
    </source>
</reference>
<evidence type="ECO:0000313" key="2">
    <source>
        <dbReference type="Proteomes" id="UP000192266"/>
    </source>
</evidence>
<proteinExistence type="predicted"/>
<dbReference type="AlphaFoldDB" id="A0A1W1UTN9"/>
<evidence type="ECO:0000313" key="1">
    <source>
        <dbReference type="EMBL" id="SMB84410.1"/>
    </source>
</evidence>
<sequence>MKSIPYQQYVALLKVLGLVHIRTEASHQHWDFSAGSGKTLLRMVTIREKDRDIPLLHMHTNLVTLELSGVVTKEEFNKLLAEQANPKAARAAQKRRKKNEE</sequence>
<gene>
    <name evidence="1" type="ORF">SAMN00120144_0847</name>
</gene>
<name>A0A1W1UTN9_9BACT</name>
<dbReference type="Proteomes" id="UP000192266">
    <property type="component" value="Unassembled WGS sequence"/>
</dbReference>
<accession>A0A1W1UTN9</accession>
<keyword evidence="2" id="KW-1185">Reference proteome</keyword>
<organism evidence="1 2">
    <name type="scientific">Hymenobacter roseosalivarius DSM 11622</name>
    <dbReference type="NCBI Taxonomy" id="645990"/>
    <lineage>
        <taxon>Bacteria</taxon>
        <taxon>Pseudomonadati</taxon>
        <taxon>Bacteroidota</taxon>
        <taxon>Cytophagia</taxon>
        <taxon>Cytophagales</taxon>
        <taxon>Hymenobacteraceae</taxon>
        <taxon>Hymenobacter</taxon>
    </lineage>
</organism>
<dbReference type="EMBL" id="FWWW01000039">
    <property type="protein sequence ID" value="SMB84410.1"/>
    <property type="molecule type" value="Genomic_DNA"/>
</dbReference>
<evidence type="ECO:0008006" key="3">
    <source>
        <dbReference type="Google" id="ProtNLM"/>
    </source>
</evidence>
<protein>
    <recommendedName>
        <fullName evidence="3">YcfA family protein</fullName>
    </recommendedName>
</protein>